<comment type="cofactor">
    <cofactor evidence="1">
        <name>Mg(2+)</name>
        <dbReference type="ChEBI" id="CHEBI:18420"/>
    </cofactor>
</comment>
<dbReference type="InterPro" id="IPR043519">
    <property type="entry name" value="NT_sf"/>
</dbReference>
<evidence type="ECO:0000256" key="3">
    <source>
        <dbReference type="ARBA" id="ARBA00022694"/>
    </source>
</evidence>
<keyword evidence="6" id="KW-0547">Nucleotide-binding</keyword>
<comment type="similarity">
    <text evidence="9">Belongs to the tRNA nucleotidyltransferase/poly(A) polymerase family.</text>
</comment>
<dbReference type="CDD" id="cd00077">
    <property type="entry name" value="HDc"/>
    <property type="match status" value="1"/>
</dbReference>
<keyword evidence="3" id="KW-0819">tRNA processing</keyword>
<keyword evidence="2 9" id="KW-0808">Transferase</keyword>
<dbReference type="InterPro" id="IPR050124">
    <property type="entry name" value="tRNA_CCA-adding_enzyme"/>
</dbReference>
<dbReference type="GO" id="GO:0016779">
    <property type="term" value="F:nucleotidyltransferase activity"/>
    <property type="evidence" value="ECO:0007669"/>
    <property type="project" value="UniProtKB-KW"/>
</dbReference>
<keyword evidence="5" id="KW-0479">Metal-binding</keyword>
<dbReference type="InterPro" id="IPR002646">
    <property type="entry name" value="PolA_pol_head_dom"/>
</dbReference>
<feature type="domain" description="tRNA nucleotidyltransferase/poly(A) polymerase RNA and SrmB- binding" evidence="12">
    <location>
        <begin position="161"/>
        <end position="219"/>
    </location>
</feature>
<evidence type="ECO:0000259" key="10">
    <source>
        <dbReference type="Pfam" id="PF01743"/>
    </source>
</evidence>
<keyword evidence="4" id="KW-0548">Nucleotidyltransferase</keyword>
<dbReference type="Gene3D" id="3.30.460.10">
    <property type="entry name" value="Beta Polymerase, domain 2"/>
    <property type="match status" value="1"/>
</dbReference>
<dbReference type="GO" id="GO:0000166">
    <property type="term" value="F:nucleotide binding"/>
    <property type="evidence" value="ECO:0007669"/>
    <property type="project" value="UniProtKB-KW"/>
</dbReference>
<dbReference type="Pfam" id="PF12627">
    <property type="entry name" value="PolyA_pol_RNAbd"/>
    <property type="match status" value="1"/>
</dbReference>
<sequence length="437" mass="49945">MPLITPNIPEFVVFILNRLKAAGHQAYIVGGAVRDAFLKRTITDWDVATSAPRDEIRTIFWDRNQFALKHDTVTLVHTGHHFEVTTFRGDEKGLLSDLSHRDFTINAMAFDPDNDKVIDPHGGESDIGKKLIKAVGDPEARFREDPLRLLRGVRLAAELRFRIDEKTINNLSSVALLLLHVVPERIRDELMKILAAPRPSRAFNIMVRTGLLEMFLPELLEGYLKRQNQYHRYTIFKHILETVDHVKPEPILRLTALLHDIAKPRTRIKIEGKWSFYGHEKESALLAEEILNRLRFSNEMIRKVTNLIQHHMIGYDAGWSDAAVRRLIRRVGAGQINNLLTFRRADLLAHGLTDQNFELSMELEMRVNEQIRHKVPTGLQDLAVDGHGVMEVTGLSPGPEVGRILRVLNEKVLDQPELNTREDLMGLLRCTKIQTSP</sequence>
<evidence type="ECO:0000256" key="4">
    <source>
        <dbReference type="ARBA" id="ARBA00022695"/>
    </source>
</evidence>
<dbReference type="Pfam" id="PF01743">
    <property type="entry name" value="PolyA_pol"/>
    <property type="match status" value="1"/>
</dbReference>
<evidence type="ECO:0000256" key="2">
    <source>
        <dbReference type="ARBA" id="ARBA00022679"/>
    </source>
</evidence>
<evidence type="ECO:0000256" key="6">
    <source>
        <dbReference type="ARBA" id="ARBA00022741"/>
    </source>
</evidence>
<evidence type="ECO:0000256" key="9">
    <source>
        <dbReference type="RuleBase" id="RU003953"/>
    </source>
</evidence>
<feature type="domain" description="Poly A polymerase head" evidence="10">
    <location>
        <begin position="26"/>
        <end position="132"/>
    </location>
</feature>
<protein>
    <submittedName>
        <fullName evidence="13">CCA tRNA nucleotidyltransferase</fullName>
    </submittedName>
</protein>
<dbReference type="EMBL" id="JACNJD010000160">
    <property type="protein sequence ID" value="MBC8176787.1"/>
    <property type="molecule type" value="Genomic_DNA"/>
</dbReference>
<organism evidence="13 14">
    <name type="scientific">Candidatus Desulfacyla euxinica</name>
    <dbReference type="NCBI Taxonomy" id="2841693"/>
    <lineage>
        <taxon>Bacteria</taxon>
        <taxon>Deltaproteobacteria</taxon>
        <taxon>Candidatus Desulfacyla</taxon>
    </lineage>
</organism>
<dbReference type="InterPro" id="IPR032828">
    <property type="entry name" value="PolyA_RNA-bd"/>
</dbReference>
<dbReference type="InterPro" id="IPR006674">
    <property type="entry name" value="HD_domain"/>
</dbReference>
<gene>
    <name evidence="13" type="ORF">H8E19_05230</name>
</gene>
<dbReference type="AlphaFoldDB" id="A0A8J6MXL0"/>
<dbReference type="GO" id="GO:0046872">
    <property type="term" value="F:metal ion binding"/>
    <property type="evidence" value="ECO:0007669"/>
    <property type="project" value="UniProtKB-KW"/>
</dbReference>
<dbReference type="Pfam" id="PF01966">
    <property type="entry name" value="HD"/>
    <property type="match status" value="1"/>
</dbReference>
<reference evidence="13 14" key="1">
    <citation type="submission" date="2020-08" db="EMBL/GenBank/DDBJ databases">
        <title>Bridging the membrane lipid divide: bacteria of the FCB group superphylum have the potential to synthesize archaeal ether lipids.</title>
        <authorList>
            <person name="Villanueva L."/>
            <person name="Von Meijenfeldt F.A.B."/>
            <person name="Westbye A.B."/>
            <person name="Yadav S."/>
            <person name="Hopmans E.C."/>
            <person name="Dutilh B.E."/>
            <person name="Sinninghe Damste J.S."/>
        </authorList>
    </citation>
    <scope>NUCLEOTIDE SEQUENCE [LARGE SCALE GENOMIC DNA]</scope>
    <source>
        <strain evidence="13">NIOZ-UU27</strain>
    </source>
</reference>
<evidence type="ECO:0000259" key="12">
    <source>
        <dbReference type="Pfam" id="PF12627"/>
    </source>
</evidence>
<dbReference type="CDD" id="cd05398">
    <property type="entry name" value="NT_ClassII-CCAase"/>
    <property type="match status" value="1"/>
</dbReference>
<evidence type="ECO:0000256" key="8">
    <source>
        <dbReference type="ARBA" id="ARBA00022884"/>
    </source>
</evidence>
<dbReference type="Gene3D" id="1.10.3090.10">
    <property type="entry name" value="cca-adding enzyme, domain 2"/>
    <property type="match status" value="1"/>
</dbReference>
<dbReference type="NCBIfam" id="TIGR00277">
    <property type="entry name" value="HDIG"/>
    <property type="match status" value="1"/>
</dbReference>
<evidence type="ECO:0000256" key="7">
    <source>
        <dbReference type="ARBA" id="ARBA00022842"/>
    </source>
</evidence>
<dbReference type="InterPro" id="IPR006675">
    <property type="entry name" value="HDIG_dom"/>
</dbReference>
<proteinExistence type="inferred from homology"/>
<dbReference type="GO" id="GO:0008033">
    <property type="term" value="P:tRNA processing"/>
    <property type="evidence" value="ECO:0007669"/>
    <property type="project" value="UniProtKB-KW"/>
</dbReference>
<evidence type="ECO:0000259" key="11">
    <source>
        <dbReference type="Pfam" id="PF01966"/>
    </source>
</evidence>
<accession>A0A8J6MXL0</accession>
<evidence type="ECO:0000313" key="13">
    <source>
        <dbReference type="EMBL" id="MBC8176787.1"/>
    </source>
</evidence>
<name>A0A8J6MXL0_9DELT</name>
<keyword evidence="7" id="KW-0460">Magnesium</keyword>
<feature type="domain" description="HD" evidence="11">
    <location>
        <begin position="251"/>
        <end position="348"/>
    </location>
</feature>
<dbReference type="SUPFAM" id="SSF81891">
    <property type="entry name" value="Poly A polymerase C-terminal region-like"/>
    <property type="match status" value="1"/>
</dbReference>
<evidence type="ECO:0000256" key="1">
    <source>
        <dbReference type="ARBA" id="ARBA00001946"/>
    </source>
</evidence>
<dbReference type="InterPro" id="IPR003607">
    <property type="entry name" value="HD/PDEase_dom"/>
</dbReference>
<evidence type="ECO:0000256" key="5">
    <source>
        <dbReference type="ARBA" id="ARBA00022723"/>
    </source>
</evidence>
<dbReference type="SUPFAM" id="SSF81301">
    <property type="entry name" value="Nucleotidyltransferase"/>
    <property type="match status" value="1"/>
</dbReference>
<dbReference type="Proteomes" id="UP000650524">
    <property type="component" value="Unassembled WGS sequence"/>
</dbReference>
<dbReference type="PANTHER" id="PTHR47545">
    <property type="entry name" value="MULTIFUNCTIONAL CCA PROTEIN"/>
    <property type="match status" value="1"/>
</dbReference>
<dbReference type="Gene3D" id="1.10.246.80">
    <property type="match status" value="1"/>
</dbReference>
<evidence type="ECO:0000313" key="14">
    <source>
        <dbReference type="Proteomes" id="UP000650524"/>
    </source>
</evidence>
<keyword evidence="8 9" id="KW-0694">RNA-binding</keyword>
<dbReference type="GO" id="GO:0003723">
    <property type="term" value="F:RNA binding"/>
    <property type="evidence" value="ECO:0007669"/>
    <property type="project" value="UniProtKB-KW"/>
</dbReference>
<comment type="caution">
    <text evidence="13">The sequence shown here is derived from an EMBL/GenBank/DDBJ whole genome shotgun (WGS) entry which is preliminary data.</text>
</comment>